<evidence type="ECO:0000313" key="4">
    <source>
        <dbReference type="Proteomes" id="UP000006727"/>
    </source>
</evidence>
<reference evidence="3" key="3">
    <citation type="submission" date="2020-12" db="UniProtKB">
        <authorList>
            <consortium name="EnsemblPlants"/>
        </authorList>
    </citation>
    <scope>IDENTIFICATION</scope>
</reference>
<dbReference type="FunCoup" id="A0A2K1JJ07">
    <property type="interactions" value="4631"/>
</dbReference>
<dbReference type="EMBL" id="ABEU02000014">
    <property type="protein sequence ID" value="PNR41519.1"/>
    <property type="molecule type" value="Genomic_DNA"/>
</dbReference>
<dbReference type="Proteomes" id="UP000006727">
    <property type="component" value="Chromosome 14"/>
</dbReference>
<evidence type="ECO:0000313" key="2">
    <source>
        <dbReference type="EMBL" id="PNR41519.1"/>
    </source>
</evidence>
<dbReference type="Pfam" id="PF03690">
    <property type="entry name" value="MYG1_exonuc"/>
    <property type="match status" value="1"/>
</dbReference>
<evidence type="ECO:0000256" key="1">
    <source>
        <dbReference type="ARBA" id="ARBA00010105"/>
    </source>
</evidence>
<evidence type="ECO:0008006" key="5">
    <source>
        <dbReference type="Google" id="ProtNLM"/>
    </source>
</evidence>
<accession>A0A2K1JJ07</accession>
<proteinExistence type="inferred from homology"/>
<dbReference type="KEGG" id="ppp:112291109"/>
<gene>
    <name evidence="3" type="primary">LOC112291109</name>
    <name evidence="2" type="ORF">PHYPA_018922</name>
</gene>
<dbReference type="PANTHER" id="PTHR11215">
    <property type="entry name" value="METAL DEPENDENT HYDROLASE - RELATED"/>
    <property type="match status" value="1"/>
</dbReference>
<dbReference type="InterPro" id="IPR003226">
    <property type="entry name" value="MYG1_exonuclease"/>
</dbReference>
<dbReference type="AlphaFoldDB" id="A0A2K1JJ07"/>
<keyword evidence="4" id="KW-1185">Reference proteome</keyword>
<dbReference type="GeneID" id="112291109"/>
<reference evidence="2 4" key="1">
    <citation type="journal article" date="2008" name="Science">
        <title>The Physcomitrella genome reveals evolutionary insights into the conquest of land by plants.</title>
        <authorList>
            <person name="Rensing S."/>
            <person name="Lang D."/>
            <person name="Zimmer A."/>
            <person name="Terry A."/>
            <person name="Salamov A."/>
            <person name="Shapiro H."/>
            <person name="Nishiyama T."/>
            <person name="Perroud P.-F."/>
            <person name="Lindquist E."/>
            <person name="Kamisugi Y."/>
            <person name="Tanahashi T."/>
            <person name="Sakakibara K."/>
            <person name="Fujita T."/>
            <person name="Oishi K."/>
            <person name="Shin-I T."/>
            <person name="Kuroki Y."/>
            <person name="Toyoda A."/>
            <person name="Suzuki Y."/>
            <person name="Hashimoto A."/>
            <person name="Yamaguchi K."/>
            <person name="Sugano A."/>
            <person name="Kohara Y."/>
            <person name="Fujiyama A."/>
            <person name="Anterola A."/>
            <person name="Aoki S."/>
            <person name="Ashton N."/>
            <person name="Barbazuk W.B."/>
            <person name="Barker E."/>
            <person name="Bennetzen J."/>
            <person name="Bezanilla M."/>
            <person name="Blankenship R."/>
            <person name="Cho S.H."/>
            <person name="Dutcher S."/>
            <person name="Estelle M."/>
            <person name="Fawcett J.A."/>
            <person name="Gundlach H."/>
            <person name="Hanada K."/>
            <person name="Heyl A."/>
            <person name="Hicks K.A."/>
            <person name="Hugh J."/>
            <person name="Lohr M."/>
            <person name="Mayer K."/>
            <person name="Melkozernov A."/>
            <person name="Murata T."/>
            <person name="Nelson D."/>
            <person name="Pils B."/>
            <person name="Prigge M."/>
            <person name="Reiss B."/>
            <person name="Renner T."/>
            <person name="Rombauts S."/>
            <person name="Rushton P."/>
            <person name="Sanderfoot A."/>
            <person name="Schween G."/>
            <person name="Shiu S.-H."/>
            <person name="Stueber K."/>
            <person name="Theodoulou F.L."/>
            <person name="Tu H."/>
            <person name="Van de Peer Y."/>
            <person name="Verrier P.J."/>
            <person name="Waters E."/>
            <person name="Wood A."/>
            <person name="Yang L."/>
            <person name="Cove D."/>
            <person name="Cuming A."/>
            <person name="Hasebe M."/>
            <person name="Lucas S."/>
            <person name="Mishler D.B."/>
            <person name="Reski R."/>
            <person name="Grigoriev I."/>
            <person name="Quatrano R.S."/>
            <person name="Boore J.L."/>
        </authorList>
    </citation>
    <scope>NUCLEOTIDE SEQUENCE [LARGE SCALE GENOMIC DNA]</scope>
    <source>
        <strain evidence="3 4">cv. Gransden 2004</strain>
    </source>
</reference>
<dbReference type="RefSeq" id="XP_024393909.1">
    <property type="nucleotide sequence ID" value="XM_024538141.2"/>
</dbReference>
<dbReference type="Gramene" id="Pp3c14_23100V3.2">
    <property type="protein sequence ID" value="Pp3c14_23100V3.2"/>
    <property type="gene ID" value="Pp3c14_23100"/>
</dbReference>
<dbReference type="STRING" id="3218.A0A2K1JJ07"/>
<protein>
    <recommendedName>
        <fullName evidence="5">Metal-dependent protein hydrolase</fullName>
    </recommendedName>
</protein>
<dbReference type="GO" id="GO:0005737">
    <property type="term" value="C:cytoplasm"/>
    <property type="evidence" value="ECO:0000318"/>
    <property type="project" value="GO_Central"/>
</dbReference>
<sequence>MLRSLMLSHVTRRSIPCAPLRSSSALSAVARSPSWWLFQRCGSAGHEDPVSTGSFCRTFAALGGGDKMGKRVGTHNGTFHCDEALGCFMIRLTDKFADAEIVRTRDQQVLDTCDAVLDVGGVYDPVIDRYDHHQRGFDCSFGHGFVTKLSSAGLIYKHYGQEIVAKELGLSEDHPDVQRVFLTMYKSFVEAIDGVDNGINQYDTDKFPRYVNDTHLSARVGRLNPGWMDEKTPEAEDEAFRKAMSLTGIEFLQSLRYYARSWLPARSIVADCVADRKESNKSGEILIIKQYCPWKGHLIELEKELNVDPTIKYVLYEDGRSKGWRVQAVSVSPGSFESRLPLPSTWRGLRDDELSRETGIDGGVFVHMSGFIGGNKTFEGALAMAEKALAMRDSQTV</sequence>
<organism evidence="2">
    <name type="scientific">Physcomitrium patens</name>
    <name type="common">Spreading-leaved earth moss</name>
    <name type="synonym">Physcomitrella patens</name>
    <dbReference type="NCBI Taxonomy" id="3218"/>
    <lineage>
        <taxon>Eukaryota</taxon>
        <taxon>Viridiplantae</taxon>
        <taxon>Streptophyta</taxon>
        <taxon>Embryophyta</taxon>
        <taxon>Bryophyta</taxon>
        <taxon>Bryophytina</taxon>
        <taxon>Bryopsida</taxon>
        <taxon>Funariidae</taxon>
        <taxon>Funariales</taxon>
        <taxon>Funariaceae</taxon>
        <taxon>Physcomitrium</taxon>
    </lineage>
</organism>
<dbReference type="PaxDb" id="3218-PP1S34_457V6.1"/>
<dbReference type="PANTHER" id="PTHR11215:SF1">
    <property type="entry name" value="MYG1 EXONUCLEASE"/>
    <property type="match status" value="1"/>
</dbReference>
<dbReference type="EnsemblPlants" id="Pp3c14_23100V3.1">
    <property type="protein sequence ID" value="Pp3c14_23100V3.1"/>
    <property type="gene ID" value="Pp3c14_23100"/>
</dbReference>
<dbReference type="EnsemblPlants" id="Pp3c14_23100V3.2">
    <property type="protein sequence ID" value="Pp3c14_23100V3.2"/>
    <property type="gene ID" value="Pp3c14_23100"/>
</dbReference>
<dbReference type="OrthoDB" id="10265310at2759"/>
<reference evidence="2 4" key="2">
    <citation type="journal article" date="2018" name="Plant J.">
        <title>The Physcomitrella patens chromosome-scale assembly reveals moss genome structure and evolution.</title>
        <authorList>
            <person name="Lang D."/>
            <person name="Ullrich K.K."/>
            <person name="Murat F."/>
            <person name="Fuchs J."/>
            <person name="Jenkins J."/>
            <person name="Haas F.B."/>
            <person name="Piednoel M."/>
            <person name="Gundlach H."/>
            <person name="Van Bel M."/>
            <person name="Meyberg R."/>
            <person name="Vives C."/>
            <person name="Morata J."/>
            <person name="Symeonidi A."/>
            <person name="Hiss M."/>
            <person name="Muchero W."/>
            <person name="Kamisugi Y."/>
            <person name="Saleh O."/>
            <person name="Blanc G."/>
            <person name="Decker E.L."/>
            <person name="van Gessel N."/>
            <person name="Grimwood J."/>
            <person name="Hayes R.D."/>
            <person name="Graham S.W."/>
            <person name="Gunter L.E."/>
            <person name="McDaniel S.F."/>
            <person name="Hoernstein S.N.W."/>
            <person name="Larsson A."/>
            <person name="Li F.W."/>
            <person name="Perroud P.F."/>
            <person name="Phillips J."/>
            <person name="Ranjan P."/>
            <person name="Rokshar D.S."/>
            <person name="Rothfels C.J."/>
            <person name="Schneider L."/>
            <person name="Shu S."/>
            <person name="Stevenson D.W."/>
            <person name="Thummler F."/>
            <person name="Tillich M."/>
            <person name="Villarreal Aguilar J.C."/>
            <person name="Widiez T."/>
            <person name="Wong G.K."/>
            <person name="Wymore A."/>
            <person name="Zhang Y."/>
            <person name="Zimmer A.D."/>
            <person name="Quatrano R.S."/>
            <person name="Mayer K.F.X."/>
            <person name="Goodstein D."/>
            <person name="Casacuberta J.M."/>
            <person name="Vandepoele K."/>
            <person name="Reski R."/>
            <person name="Cuming A.C."/>
            <person name="Tuskan G.A."/>
            <person name="Maumus F."/>
            <person name="Salse J."/>
            <person name="Schmutz J."/>
            <person name="Rensing S.A."/>
        </authorList>
    </citation>
    <scope>NUCLEOTIDE SEQUENCE [LARGE SCALE GENOMIC DNA]</scope>
    <source>
        <strain evidence="3 4">cv. Gransden 2004</strain>
    </source>
</reference>
<evidence type="ECO:0000313" key="3">
    <source>
        <dbReference type="EnsemblPlants" id="Pp3c14_23100V3.1"/>
    </source>
</evidence>
<dbReference type="GO" id="GO:0005634">
    <property type="term" value="C:nucleus"/>
    <property type="evidence" value="ECO:0000318"/>
    <property type="project" value="GO_Central"/>
</dbReference>
<dbReference type="Gramene" id="Pp3c14_23100V3.1">
    <property type="protein sequence ID" value="Pp3c14_23100V3.1"/>
    <property type="gene ID" value="Pp3c14_23100"/>
</dbReference>
<comment type="similarity">
    <text evidence="1">Belongs to the MYG1 family.</text>
</comment>
<name>A0A2K1JJ07_PHYPA</name>